<comment type="subcellular location">
    <subcellularLocation>
        <location evidence="1">Membrane</location>
        <topology evidence="1">Multi-pass membrane protein</topology>
    </subcellularLocation>
</comment>
<evidence type="ECO:0000259" key="15">
    <source>
        <dbReference type="PROSITE" id="PS51751"/>
    </source>
</evidence>
<keyword evidence="8" id="KW-0443">Lipid metabolism</keyword>
<evidence type="ECO:0000256" key="4">
    <source>
        <dbReference type="ARBA" id="ARBA00022692"/>
    </source>
</evidence>
<evidence type="ECO:0000256" key="5">
    <source>
        <dbReference type="ARBA" id="ARBA00022955"/>
    </source>
</evidence>
<comment type="similarity">
    <text evidence="2">Belongs to the EBP family.</text>
</comment>
<evidence type="ECO:0000256" key="12">
    <source>
        <dbReference type="ARBA" id="ARBA00023235"/>
    </source>
</evidence>
<organism evidence="16 17">
    <name type="scientific">Monilinia fructicola</name>
    <name type="common">Brown rot fungus</name>
    <name type="synonym">Ciboria fructicola</name>
    <dbReference type="NCBI Taxonomy" id="38448"/>
    <lineage>
        <taxon>Eukaryota</taxon>
        <taxon>Fungi</taxon>
        <taxon>Dikarya</taxon>
        <taxon>Ascomycota</taxon>
        <taxon>Pezizomycotina</taxon>
        <taxon>Leotiomycetes</taxon>
        <taxon>Helotiales</taxon>
        <taxon>Sclerotiniaceae</taxon>
        <taxon>Monilinia</taxon>
    </lineage>
</organism>
<accession>A0A5M9J8Z2</accession>
<evidence type="ECO:0000313" key="16">
    <source>
        <dbReference type="EMBL" id="KAA8566098.1"/>
    </source>
</evidence>
<dbReference type="PROSITE" id="PS51751">
    <property type="entry name" value="EXPERA"/>
    <property type="match status" value="1"/>
</dbReference>
<evidence type="ECO:0000256" key="9">
    <source>
        <dbReference type="ARBA" id="ARBA00023136"/>
    </source>
</evidence>
<reference evidence="16 17" key="1">
    <citation type="submission" date="2019-06" db="EMBL/GenBank/DDBJ databases">
        <title>Genome Sequence of the Brown Rot Fungal Pathogen Monilinia fructicola.</title>
        <authorList>
            <person name="De Miccolis Angelini R.M."/>
            <person name="Landi L."/>
            <person name="Abate D."/>
            <person name="Pollastro S."/>
            <person name="Romanazzi G."/>
            <person name="Faretra F."/>
        </authorList>
    </citation>
    <scope>NUCLEOTIDE SEQUENCE [LARGE SCALE GENOMIC DNA]</scope>
    <source>
        <strain evidence="16 17">Mfrc123</strain>
    </source>
</reference>
<evidence type="ECO:0000256" key="6">
    <source>
        <dbReference type="ARBA" id="ARBA00022989"/>
    </source>
</evidence>
<dbReference type="Pfam" id="PF05241">
    <property type="entry name" value="EBP"/>
    <property type="match status" value="1"/>
</dbReference>
<evidence type="ECO:0000256" key="3">
    <source>
        <dbReference type="ARBA" id="ARBA00022516"/>
    </source>
</evidence>
<keyword evidence="3" id="KW-0444">Lipid biosynthesis</keyword>
<dbReference type="InterPro" id="IPR007905">
    <property type="entry name" value="EBP"/>
</dbReference>
<comment type="caution">
    <text evidence="16">The sequence shown here is derived from an EMBL/GenBank/DDBJ whole genome shotgun (WGS) entry which is preliminary data.</text>
</comment>
<feature type="transmembrane region" description="Helical" evidence="14">
    <location>
        <begin position="118"/>
        <end position="136"/>
    </location>
</feature>
<keyword evidence="10" id="KW-1207">Sterol metabolism</keyword>
<dbReference type="GO" id="GO:0000247">
    <property type="term" value="F:C-8 sterol isomerase activity"/>
    <property type="evidence" value="ECO:0007669"/>
    <property type="project" value="TreeGrafter"/>
</dbReference>
<sequence length="231" mass="26192">MSLHPYYPLGVEIPNYIPNESSTLGLVSTFTITCIVVLTATKTIATNVTPHITIPELSSVLWLTLRGSIHLFLECYYARNYATLQGSQDFLAQLWKEYTLYDSRYLTSDAFVMSMESITAWCWVPLSFLLASFIATDNPFRHPLQIIISTGQLYGTVLYYGTSTFDFFVYGVEYSRPENYYFYGYYVLLNGFWIVIPVLLIASSVRACGCVFAEAKRIRTVEINGIAKKAS</sequence>
<proteinExistence type="inferred from homology"/>
<dbReference type="GO" id="GO:0004769">
    <property type="term" value="F:steroid Delta-isomerase activity"/>
    <property type="evidence" value="ECO:0007669"/>
    <property type="project" value="TreeGrafter"/>
</dbReference>
<evidence type="ECO:0000256" key="14">
    <source>
        <dbReference type="SAM" id="Phobius"/>
    </source>
</evidence>
<dbReference type="PANTHER" id="PTHR14207">
    <property type="entry name" value="STEROL ISOMERASE"/>
    <property type="match status" value="1"/>
</dbReference>
<evidence type="ECO:0000256" key="11">
    <source>
        <dbReference type="ARBA" id="ARBA00023221"/>
    </source>
</evidence>
<dbReference type="InterPro" id="IPR033118">
    <property type="entry name" value="EXPERA"/>
</dbReference>
<dbReference type="OrthoDB" id="58557at2759"/>
<keyword evidence="7" id="KW-0756">Sterol biosynthesis</keyword>
<evidence type="ECO:0000256" key="1">
    <source>
        <dbReference type="ARBA" id="ARBA00004141"/>
    </source>
</evidence>
<protein>
    <recommendedName>
        <fullName evidence="15">EXPERA domain-containing protein</fullName>
    </recommendedName>
</protein>
<dbReference type="GO" id="GO:0047750">
    <property type="term" value="F:cholestenol delta-isomerase activity"/>
    <property type="evidence" value="ECO:0007669"/>
    <property type="project" value="InterPro"/>
</dbReference>
<dbReference type="PANTHER" id="PTHR14207:SF0">
    <property type="entry name" value="3-BETA-HYDROXYSTEROID-DELTA(8),DELTA(7)-ISOMERASE"/>
    <property type="match status" value="1"/>
</dbReference>
<feature type="domain" description="EXPERA" evidence="15">
    <location>
        <begin position="55"/>
        <end position="201"/>
    </location>
</feature>
<keyword evidence="6 13" id="KW-1133">Transmembrane helix</keyword>
<evidence type="ECO:0000313" key="17">
    <source>
        <dbReference type="Proteomes" id="UP000322873"/>
    </source>
</evidence>
<keyword evidence="17" id="KW-1185">Reference proteome</keyword>
<keyword evidence="11" id="KW-0753">Steroid metabolism</keyword>
<keyword evidence="12" id="KW-0413">Isomerase</keyword>
<evidence type="ECO:0000256" key="7">
    <source>
        <dbReference type="ARBA" id="ARBA00023011"/>
    </source>
</evidence>
<dbReference type="Proteomes" id="UP000322873">
    <property type="component" value="Unassembled WGS sequence"/>
</dbReference>
<dbReference type="GO" id="GO:0005783">
    <property type="term" value="C:endoplasmic reticulum"/>
    <property type="evidence" value="ECO:0007669"/>
    <property type="project" value="TreeGrafter"/>
</dbReference>
<name>A0A5M9J8Z2_MONFR</name>
<evidence type="ECO:0000256" key="13">
    <source>
        <dbReference type="PROSITE-ProRule" id="PRU01087"/>
    </source>
</evidence>
<evidence type="ECO:0000256" key="8">
    <source>
        <dbReference type="ARBA" id="ARBA00023098"/>
    </source>
</evidence>
<keyword evidence="4 13" id="KW-0812">Transmembrane</keyword>
<dbReference type="VEuPathDB" id="FungiDB:MFRU_039g00410"/>
<feature type="transmembrane region" description="Helical" evidence="14">
    <location>
        <begin position="180"/>
        <end position="202"/>
    </location>
</feature>
<dbReference type="AlphaFoldDB" id="A0A5M9J8Z2"/>
<gene>
    <name evidence="16" type="ORF">EYC84_008702</name>
</gene>
<dbReference type="EMBL" id="VICG01000012">
    <property type="protein sequence ID" value="KAA8566098.1"/>
    <property type="molecule type" value="Genomic_DNA"/>
</dbReference>
<keyword evidence="9 13" id="KW-0472">Membrane</keyword>
<dbReference type="GO" id="GO:0016126">
    <property type="term" value="P:sterol biosynthetic process"/>
    <property type="evidence" value="ECO:0007669"/>
    <property type="project" value="UniProtKB-KW"/>
</dbReference>
<feature type="transmembrane region" description="Helical" evidence="14">
    <location>
        <begin position="143"/>
        <end position="160"/>
    </location>
</feature>
<keyword evidence="5" id="KW-0752">Steroid biosynthesis</keyword>
<dbReference type="GO" id="GO:0016020">
    <property type="term" value="C:membrane"/>
    <property type="evidence" value="ECO:0007669"/>
    <property type="project" value="UniProtKB-SubCell"/>
</dbReference>
<evidence type="ECO:0000256" key="10">
    <source>
        <dbReference type="ARBA" id="ARBA00023166"/>
    </source>
</evidence>
<evidence type="ECO:0000256" key="2">
    <source>
        <dbReference type="ARBA" id="ARBA00008337"/>
    </source>
</evidence>